<dbReference type="InterPro" id="IPR029036">
    <property type="entry name" value="P5CR_dimer"/>
</dbReference>
<comment type="catalytic activity">
    <reaction evidence="4">
        <text>L-proline + NAD(+) = (S)-1-pyrroline-5-carboxylate + NADH + 2 H(+)</text>
        <dbReference type="Rhea" id="RHEA:14105"/>
        <dbReference type="ChEBI" id="CHEBI:15378"/>
        <dbReference type="ChEBI" id="CHEBI:17388"/>
        <dbReference type="ChEBI" id="CHEBI:57540"/>
        <dbReference type="ChEBI" id="CHEBI:57945"/>
        <dbReference type="ChEBI" id="CHEBI:60039"/>
        <dbReference type="EC" id="1.5.1.2"/>
    </reaction>
</comment>
<dbReference type="NCBIfam" id="TIGR00112">
    <property type="entry name" value="proC"/>
    <property type="match status" value="1"/>
</dbReference>
<dbReference type="GO" id="GO:0055129">
    <property type="term" value="P:L-proline biosynthetic process"/>
    <property type="evidence" value="ECO:0007669"/>
    <property type="project" value="UniProtKB-UniRule"/>
</dbReference>
<dbReference type="InterPro" id="IPR028939">
    <property type="entry name" value="P5C_Rdtase_cat_N"/>
</dbReference>
<feature type="binding site" evidence="6">
    <location>
        <begin position="7"/>
        <end position="12"/>
    </location>
    <ligand>
        <name>NADP(+)</name>
        <dbReference type="ChEBI" id="CHEBI:58349"/>
    </ligand>
</feature>
<dbReference type="PANTHER" id="PTHR11645:SF0">
    <property type="entry name" value="PYRROLINE-5-CARBOXYLATE REDUCTASE 3"/>
    <property type="match status" value="1"/>
</dbReference>
<dbReference type="PIRSF" id="PIRSF000193">
    <property type="entry name" value="Pyrrol-5-carb_rd"/>
    <property type="match status" value="1"/>
</dbReference>
<keyword evidence="2 4" id="KW-0521">NADP</keyword>
<dbReference type="InterPro" id="IPR036291">
    <property type="entry name" value="NAD(P)-bd_dom_sf"/>
</dbReference>
<name>A0A194AKT2_9BACT</name>
<evidence type="ECO:0000256" key="1">
    <source>
        <dbReference type="ARBA" id="ARBA00005525"/>
    </source>
</evidence>
<dbReference type="Gene3D" id="3.40.50.720">
    <property type="entry name" value="NAD(P)-binding Rossmann-like Domain"/>
    <property type="match status" value="1"/>
</dbReference>
<evidence type="ECO:0000256" key="6">
    <source>
        <dbReference type="PIRSR" id="PIRSR000193-1"/>
    </source>
</evidence>
<comment type="function">
    <text evidence="4">Catalyzes the reduction of 1-pyrroline-5-carboxylate (PCA) to L-proline.</text>
</comment>
<feature type="binding site" evidence="6">
    <location>
        <begin position="66"/>
        <end position="69"/>
    </location>
    <ligand>
        <name>NADP(+)</name>
        <dbReference type="ChEBI" id="CHEBI:58349"/>
    </ligand>
</feature>
<dbReference type="STRING" id="1592317.DPF_2664"/>
<dbReference type="HAMAP" id="MF_01925">
    <property type="entry name" value="P5C_reductase"/>
    <property type="match status" value="1"/>
</dbReference>
<dbReference type="FunFam" id="1.10.3730.10:FF:000001">
    <property type="entry name" value="Pyrroline-5-carboxylate reductase"/>
    <property type="match status" value="1"/>
</dbReference>
<dbReference type="GO" id="GO:0005737">
    <property type="term" value="C:cytoplasm"/>
    <property type="evidence" value="ECO:0007669"/>
    <property type="project" value="UniProtKB-SubCell"/>
</dbReference>
<dbReference type="Pfam" id="PF14748">
    <property type="entry name" value="P5CR_dimer"/>
    <property type="match status" value="1"/>
</dbReference>
<keyword evidence="4" id="KW-0028">Amino-acid biosynthesis</keyword>
<evidence type="ECO:0000256" key="3">
    <source>
        <dbReference type="ARBA" id="ARBA00023002"/>
    </source>
</evidence>
<evidence type="ECO:0000256" key="5">
    <source>
        <dbReference type="NCBIfam" id="TIGR00112"/>
    </source>
</evidence>
<protein>
    <recommendedName>
        <fullName evidence="4 5">Pyrroline-5-carboxylate reductase</fullName>
        <shortName evidence="4">P5C reductase</shortName>
        <shortName evidence="4">P5CR</shortName>
        <ecNumber evidence="4 5">1.5.1.2</ecNumber>
    </recommendedName>
    <alternativeName>
        <fullName evidence="4">PCA reductase</fullName>
    </alternativeName>
</protein>
<keyword evidence="4" id="KW-0641">Proline biosynthesis</keyword>
<dbReference type="Proteomes" id="UP000095200">
    <property type="component" value="Unassembled WGS sequence"/>
</dbReference>
<organism evidence="9 10">
    <name type="scientific">Desulfoplanes formicivorans</name>
    <dbReference type="NCBI Taxonomy" id="1592317"/>
    <lineage>
        <taxon>Bacteria</taxon>
        <taxon>Pseudomonadati</taxon>
        <taxon>Thermodesulfobacteriota</taxon>
        <taxon>Desulfovibrionia</taxon>
        <taxon>Desulfovibrionales</taxon>
        <taxon>Desulfoplanaceae</taxon>
        <taxon>Desulfoplanes</taxon>
    </lineage>
</organism>
<keyword evidence="10" id="KW-1185">Reference proteome</keyword>
<evidence type="ECO:0000259" key="7">
    <source>
        <dbReference type="Pfam" id="PF03807"/>
    </source>
</evidence>
<evidence type="ECO:0000313" key="10">
    <source>
        <dbReference type="Proteomes" id="UP000095200"/>
    </source>
</evidence>
<keyword evidence="4" id="KW-0963">Cytoplasm</keyword>
<reference evidence="10" key="1">
    <citation type="submission" date="2016-06" db="EMBL/GenBank/DDBJ databases">
        <title>Draft genome sequence of Desulfoplanes formicivorans strain Pf12B.</title>
        <authorList>
            <person name="Watanabe M."/>
            <person name="Kojima H."/>
            <person name="Fukui M."/>
        </authorList>
    </citation>
    <scope>NUCLEOTIDE SEQUENCE [LARGE SCALE GENOMIC DNA]</scope>
    <source>
        <strain evidence="10">Pf12B</strain>
    </source>
</reference>
<dbReference type="SUPFAM" id="SSF51735">
    <property type="entry name" value="NAD(P)-binding Rossmann-fold domains"/>
    <property type="match status" value="1"/>
</dbReference>
<comment type="similarity">
    <text evidence="1 4">Belongs to the pyrroline-5-carboxylate reductase family.</text>
</comment>
<dbReference type="EMBL" id="BDFE01000022">
    <property type="protein sequence ID" value="GAU09928.1"/>
    <property type="molecule type" value="Genomic_DNA"/>
</dbReference>
<dbReference type="AlphaFoldDB" id="A0A194AKT2"/>
<comment type="subcellular location">
    <subcellularLocation>
        <location evidence="4">Cytoplasm</location>
    </subcellularLocation>
</comment>
<keyword evidence="3 4" id="KW-0560">Oxidoreductase</keyword>
<feature type="domain" description="Pyrroline-5-carboxylate reductase catalytic N-terminal" evidence="7">
    <location>
        <begin position="4"/>
        <end position="95"/>
    </location>
</feature>
<dbReference type="RefSeq" id="WP_069860190.1">
    <property type="nucleotide sequence ID" value="NZ_BDFE01000022.1"/>
</dbReference>
<comment type="caution">
    <text evidence="9">The sequence shown here is derived from an EMBL/GenBank/DDBJ whole genome shotgun (WGS) entry which is preliminary data.</text>
</comment>
<sequence length="264" mass="28031">MEHLGIIGTGNMGGALAMGAGDLAEVTLYGFDPSSKRLESLRAACGLIPCAHPQEVCQRSTYVLLAVKPHLVPVVLADMREHLGPDICLISIAAGVTMDRLKELTDHVCPVIRVMPNTPALVGQGVFAVCLEDEGLTEANKTFVMNLLGHMGSAYELEERLFDVFTGLVGSGPAYVFHFMEGLIDAGVSLGLGRQQATDMVKGLVTGSATMAATSEMHITQLKEMVTSPGGTTIAGLNELEKRACKHALYKAVKAAHDRSRELG</sequence>
<comment type="pathway">
    <text evidence="4">Amino-acid biosynthesis; L-proline biosynthesis; L-proline from L-glutamate 5-semialdehyde: step 1/1.</text>
</comment>
<dbReference type="InterPro" id="IPR000304">
    <property type="entry name" value="Pyrroline-COOH_reductase"/>
</dbReference>
<dbReference type="GO" id="GO:0004735">
    <property type="term" value="F:pyrroline-5-carboxylate reductase activity"/>
    <property type="evidence" value="ECO:0007669"/>
    <property type="project" value="UniProtKB-UniRule"/>
</dbReference>
<dbReference type="InterPro" id="IPR008927">
    <property type="entry name" value="6-PGluconate_DH-like_C_sf"/>
</dbReference>
<dbReference type="PANTHER" id="PTHR11645">
    <property type="entry name" value="PYRROLINE-5-CARBOXYLATE REDUCTASE"/>
    <property type="match status" value="1"/>
</dbReference>
<evidence type="ECO:0000256" key="4">
    <source>
        <dbReference type="HAMAP-Rule" id="MF_01925"/>
    </source>
</evidence>
<dbReference type="EC" id="1.5.1.2" evidence="4 5"/>
<feature type="domain" description="Pyrroline-5-carboxylate reductase dimerisation" evidence="8">
    <location>
        <begin position="159"/>
        <end position="263"/>
    </location>
</feature>
<dbReference type="UniPathway" id="UPA00098">
    <property type="reaction ID" value="UER00361"/>
</dbReference>
<dbReference type="Gene3D" id="1.10.3730.10">
    <property type="entry name" value="ProC C-terminal domain-like"/>
    <property type="match status" value="1"/>
</dbReference>
<evidence type="ECO:0000313" key="9">
    <source>
        <dbReference type="EMBL" id="GAU09928.1"/>
    </source>
</evidence>
<comment type="catalytic activity">
    <reaction evidence="4">
        <text>L-proline + NADP(+) = (S)-1-pyrroline-5-carboxylate + NADPH + 2 H(+)</text>
        <dbReference type="Rhea" id="RHEA:14109"/>
        <dbReference type="ChEBI" id="CHEBI:15378"/>
        <dbReference type="ChEBI" id="CHEBI:17388"/>
        <dbReference type="ChEBI" id="CHEBI:57783"/>
        <dbReference type="ChEBI" id="CHEBI:58349"/>
        <dbReference type="ChEBI" id="CHEBI:60039"/>
        <dbReference type="EC" id="1.5.1.2"/>
    </reaction>
</comment>
<gene>
    <name evidence="4" type="primary">proC</name>
    <name evidence="9" type="ORF">DPF_2664</name>
</gene>
<dbReference type="Pfam" id="PF03807">
    <property type="entry name" value="F420_oxidored"/>
    <property type="match status" value="1"/>
</dbReference>
<evidence type="ECO:0000256" key="2">
    <source>
        <dbReference type="ARBA" id="ARBA00022857"/>
    </source>
</evidence>
<dbReference type="OrthoDB" id="9805754at2"/>
<dbReference type="SUPFAM" id="SSF48179">
    <property type="entry name" value="6-phosphogluconate dehydrogenase C-terminal domain-like"/>
    <property type="match status" value="1"/>
</dbReference>
<proteinExistence type="inferred from homology"/>
<evidence type="ECO:0000259" key="8">
    <source>
        <dbReference type="Pfam" id="PF14748"/>
    </source>
</evidence>
<accession>A0A194AKT2</accession>